<gene>
    <name evidence="6" type="ORF">MGWOODY_Hyp1529</name>
</gene>
<dbReference type="PANTHER" id="PTHR43500:SF1">
    <property type="entry name" value="CYSTATHIONINE BETA-LYASE-RELATED"/>
    <property type="match status" value="1"/>
</dbReference>
<protein>
    <submittedName>
        <fullName evidence="6">Cystathionine beta-lyase</fullName>
        <ecNumber evidence="6">4.4.1.8</ecNumber>
    </submittedName>
</protein>
<dbReference type="GO" id="GO:0019450">
    <property type="term" value="P:L-cysteine catabolic process to pyruvate"/>
    <property type="evidence" value="ECO:0007669"/>
    <property type="project" value="TreeGrafter"/>
</dbReference>
<dbReference type="GO" id="GO:0019346">
    <property type="term" value="P:transsulfuration"/>
    <property type="evidence" value="ECO:0007669"/>
    <property type="project" value="InterPro"/>
</dbReference>
<sequence length="384" mass="42089">MTKDTATRLIHTRGRRLAQKTVNPPIERASTLLFDTSSDLYGAKPGYGRMGLAVHRELEDALCVLENATFAKLTSNGLQACALAIGSQVKAGDHILFTDSAYGPTARYLDRRLEKMGVEATRFDPRCGATISNLIKPNTRVIYLESPGSLTFEISDTPAIVDVAQQRGIRTILDNTWGAGILHKPLDLGVDISVQALTKYAVGHADVFGGAVMSRDKRVAQDIIDCGDDWGISLGPDDAYTALRGLRSLKTRMDAHEAAGLRIANWLSERPEVSQVLHPALEQHPDHVIWKRDFTGSNGLFSVILNTVSPEGLKRFFDALELFSMGFSWGGFESLIIPCDPQLKRSKGHWIDQKVGPLLRIHVGLETVDDLIADLRAGFEAMGE</sequence>
<dbReference type="EMBL" id="CZQD01000051">
    <property type="protein sequence ID" value="CUS57928.1"/>
    <property type="molecule type" value="Genomic_DNA"/>
</dbReference>
<accession>A0A160U2N7</accession>
<dbReference type="PANTHER" id="PTHR43500">
    <property type="entry name" value="CYSTATHIONINE BETA-LYASE-RELATED"/>
    <property type="match status" value="1"/>
</dbReference>
<dbReference type="SUPFAM" id="SSF53383">
    <property type="entry name" value="PLP-dependent transferases"/>
    <property type="match status" value="1"/>
</dbReference>
<dbReference type="InterPro" id="IPR006233">
    <property type="entry name" value="Cys_b_lyase_bac"/>
</dbReference>
<name>A0A160U2N7_9ZZZZ</name>
<comment type="cofactor">
    <cofactor evidence="1">
        <name>pyridoxal 5'-phosphate</name>
        <dbReference type="ChEBI" id="CHEBI:597326"/>
    </cofactor>
</comment>
<dbReference type="GO" id="GO:0047804">
    <property type="term" value="F:cysteine-S-conjugate beta-lyase activity"/>
    <property type="evidence" value="ECO:0007669"/>
    <property type="project" value="InterPro"/>
</dbReference>
<dbReference type="InterPro" id="IPR015422">
    <property type="entry name" value="PyrdxlP-dep_Trfase_small"/>
</dbReference>
<dbReference type="Gene3D" id="3.40.640.10">
    <property type="entry name" value="Type I PLP-dependent aspartate aminotransferase-like (Major domain)"/>
    <property type="match status" value="1"/>
</dbReference>
<proteinExistence type="inferred from homology"/>
<dbReference type="AlphaFoldDB" id="A0A160U2N7"/>
<dbReference type="PIRSF" id="PIRSF001434">
    <property type="entry name" value="CGS"/>
    <property type="match status" value="1"/>
</dbReference>
<keyword evidence="4 6" id="KW-0456">Lyase</keyword>
<dbReference type="Gene3D" id="3.90.1150.10">
    <property type="entry name" value="Aspartate Aminotransferase, domain 1"/>
    <property type="match status" value="1"/>
</dbReference>
<evidence type="ECO:0000313" key="6">
    <source>
        <dbReference type="EMBL" id="CUS57928.1"/>
    </source>
</evidence>
<dbReference type="InterPro" id="IPR015421">
    <property type="entry name" value="PyrdxlP-dep_Trfase_major"/>
</dbReference>
<dbReference type="Pfam" id="PF01053">
    <property type="entry name" value="Cys_Met_Meta_PP"/>
    <property type="match status" value="1"/>
</dbReference>
<evidence type="ECO:0000256" key="2">
    <source>
        <dbReference type="ARBA" id="ARBA00009077"/>
    </source>
</evidence>
<reference evidence="6" key="1">
    <citation type="submission" date="2015-10" db="EMBL/GenBank/DDBJ databases">
        <authorList>
            <person name="Gilbert D.G."/>
        </authorList>
    </citation>
    <scope>NUCLEOTIDE SEQUENCE</scope>
</reference>
<dbReference type="InterPro" id="IPR015424">
    <property type="entry name" value="PyrdxlP-dep_Trfase"/>
</dbReference>
<dbReference type="NCBIfam" id="TIGR01324">
    <property type="entry name" value="cysta_beta_ly_B"/>
    <property type="match status" value="1"/>
</dbReference>
<keyword evidence="3" id="KW-0663">Pyridoxal phosphate</keyword>
<evidence type="ECO:0000256" key="4">
    <source>
        <dbReference type="ARBA" id="ARBA00023239"/>
    </source>
</evidence>
<dbReference type="EC" id="4.4.1.8" evidence="6"/>
<comment type="similarity">
    <text evidence="2">Belongs to the trans-sulfuration enzymes family.</text>
</comment>
<evidence type="ECO:0000256" key="3">
    <source>
        <dbReference type="ARBA" id="ARBA00022898"/>
    </source>
</evidence>
<evidence type="ECO:0000256" key="1">
    <source>
        <dbReference type="ARBA" id="ARBA00001933"/>
    </source>
</evidence>
<comment type="catalytic activity">
    <reaction evidence="5">
        <text>L,L-cystathionine + H2O = L-homocysteine + pyruvate + NH4(+)</text>
        <dbReference type="Rhea" id="RHEA:13965"/>
        <dbReference type="ChEBI" id="CHEBI:15361"/>
        <dbReference type="ChEBI" id="CHEBI:15377"/>
        <dbReference type="ChEBI" id="CHEBI:28938"/>
        <dbReference type="ChEBI" id="CHEBI:58161"/>
        <dbReference type="ChEBI" id="CHEBI:58199"/>
    </reaction>
</comment>
<dbReference type="InterPro" id="IPR000277">
    <property type="entry name" value="Cys/Met-Metab_PyrdxlP-dep_enz"/>
</dbReference>
<evidence type="ECO:0000256" key="5">
    <source>
        <dbReference type="ARBA" id="ARBA00047517"/>
    </source>
</evidence>
<organism evidence="6">
    <name type="scientific">hydrothermal vent metagenome</name>
    <dbReference type="NCBI Taxonomy" id="652676"/>
    <lineage>
        <taxon>unclassified sequences</taxon>
        <taxon>metagenomes</taxon>
        <taxon>ecological metagenomes</taxon>
    </lineage>
</organism>
<dbReference type="GO" id="GO:0030170">
    <property type="term" value="F:pyridoxal phosphate binding"/>
    <property type="evidence" value="ECO:0007669"/>
    <property type="project" value="InterPro"/>
</dbReference>